<gene>
    <name evidence="5" type="ORF">DARMORV10_A04P00480.1</name>
</gene>
<name>A0A817AWT2_BRANA</name>
<dbReference type="GO" id="GO:0042721">
    <property type="term" value="C:TIM22 mitochondrial import inner membrane insertion complex"/>
    <property type="evidence" value="ECO:0007669"/>
    <property type="project" value="InterPro"/>
</dbReference>
<protein>
    <submittedName>
        <fullName evidence="5">(rape) hypothetical protein</fullName>
    </submittedName>
</protein>
<evidence type="ECO:0000313" key="5">
    <source>
        <dbReference type="EMBL" id="CAF2264037.1"/>
    </source>
</evidence>
<dbReference type="InterPro" id="IPR039175">
    <property type="entry name" value="TIM22"/>
</dbReference>
<reference evidence="5" key="1">
    <citation type="submission" date="2021-01" db="EMBL/GenBank/DDBJ databases">
        <authorList>
            <consortium name="Genoscope - CEA"/>
            <person name="William W."/>
        </authorList>
    </citation>
    <scope>NUCLEOTIDE SEQUENCE</scope>
</reference>
<evidence type="ECO:0000256" key="2">
    <source>
        <dbReference type="ARBA" id="ARBA00022692"/>
    </source>
</evidence>
<feature type="non-terminal residue" evidence="5">
    <location>
        <position position="1"/>
    </location>
</feature>
<dbReference type="PANTHER" id="PTHR14110">
    <property type="entry name" value="MITOCHONDRIAL IMPORT INNER MEMBRANE TRANSLOCASE SUBUNIT TIM22"/>
    <property type="match status" value="1"/>
</dbReference>
<keyword evidence="2" id="KW-0812">Transmembrane</keyword>
<dbReference type="Pfam" id="PF02466">
    <property type="entry name" value="Tim17"/>
    <property type="match status" value="1"/>
</dbReference>
<evidence type="ECO:0000256" key="4">
    <source>
        <dbReference type="ARBA" id="ARBA00023136"/>
    </source>
</evidence>
<dbReference type="GO" id="GO:0045039">
    <property type="term" value="P:protein insertion into mitochondrial inner membrane"/>
    <property type="evidence" value="ECO:0007669"/>
    <property type="project" value="InterPro"/>
</dbReference>
<comment type="subcellular location">
    <subcellularLocation>
        <location evidence="1">Membrane</location>
        <topology evidence="1">Multi-pass membrane protein</topology>
    </subcellularLocation>
</comment>
<dbReference type="Proteomes" id="UP001295469">
    <property type="component" value="Chromosome A04"/>
</dbReference>
<keyword evidence="4" id="KW-0472">Membrane</keyword>
<organism evidence="5">
    <name type="scientific">Brassica napus</name>
    <name type="common">Rape</name>
    <dbReference type="NCBI Taxonomy" id="3708"/>
    <lineage>
        <taxon>Eukaryota</taxon>
        <taxon>Viridiplantae</taxon>
        <taxon>Streptophyta</taxon>
        <taxon>Embryophyta</taxon>
        <taxon>Tracheophyta</taxon>
        <taxon>Spermatophyta</taxon>
        <taxon>Magnoliopsida</taxon>
        <taxon>eudicotyledons</taxon>
        <taxon>Gunneridae</taxon>
        <taxon>Pentapetalae</taxon>
        <taxon>rosids</taxon>
        <taxon>malvids</taxon>
        <taxon>Brassicales</taxon>
        <taxon>Brassicaceae</taxon>
        <taxon>Brassiceae</taxon>
        <taxon>Brassica</taxon>
    </lineage>
</organism>
<keyword evidence="3" id="KW-1133">Transmembrane helix</keyword>
<sequence length="164" mass="17583">GGVACGRAVLFPRRRVSYPSFHGNYLQISRESAINQSMFARAYMNEYAIHQAGGLYGFCAGPHNARKLGLSGVSQASYVAKSIGKIGFQCGIVSGIFTLTNCGLQRYRGKSDWVNALVGGAVAGAAVALRTRNWSHVLTTAGLVSIFSVLANSTRTDLKQQQQH</sequence>
<evidence type="ECO:0000256" key="1">
    <source>
        <dbReference type="ARBA" id="ARBA00004141"/>
    </source>
</evidence>
<accession>A0A817AWT2</accession>
<dbReference type="PANTHER" id="PTHR14110:SF5">
    <property type="entry name" value="OUTER ENVELOPE PORE PROTEIN 16-4, CHLOROPLASTIC"/>
    <property type="match status" value="1"/>
</dbReference>
<evidence type="ECO:0000256" key="3">
    <source>
        <dbReference type="ARBA" id="ARBA00022989"/>
    </source>
</evidence>
<dbReference type="AlphaFoldDB" id="A0A817AWT2"/>
<proteinExistence type="predicted"/>
<dbReference type="EMBL" id="HG994358">
    <property type="protein sequence ID" value="CAF2264037.1"/>
    <property type="molecule type" value="Genomic_DNA"/>
</dbReference>